<feature type="domain" description="Endonuclease/exonuclease/phosphatase" evidence="1">
    <location>
        <begin position="7"/>
        <end position="249"/>
    </location>
</feature>
<dbReference type="SUPFAM" id="SSF56219">
    <property type="entry name" value="DNase I-like"/>
    <property type="match status" value="1"/>
</dbReference>
<proteinExistence type="predicted"/>
<sequence length="262" mass="30855">MELLKLATYNIRMETPDDKEDLWKNRKANVINIIENYDLDIIGLQEVKESQLRDLQKLKQYASFGLGRSEDDGNEYNSILYKKEKFDLIESDTFWLSETMQLEEKEKRWNADCPRICTWGKFQVRESGEEFYIFNTHFDHKSEEARYQSAKLIMDKLEALDCPVAVMGDLNGEPHERLYRIFAGNLRDAVRESKYHVGPLKTCTGTGFNHRLGWDEYHQIDYIFVNRYFNIHKTEVITDKFDGRYPSDHFPVLLHTSIGGSD</sequence>
<dbReference type="Gene3D" id="3.60.10.10">
    <property type="entry name" value="Endonuclease/exonuclease/phosphatase"/>
    <property type="match status" value="1"/>
</dbReference>
<dbReference type="OrthoDB" id="9793162at2"/>
<keyword evidence="2" id="KW-0378">Hydrolase</keyword>
<dbReference type="Pfam" id="PF03372">
    <property type="entry name" value="Exo_endo_phos"/>
    <property type="match status" value="1"/>
</dbReference>
<dbReference type="RefSeq" id="WP_121522233.1">
    <property type="nucleotide sequence ID" value="NZ_RCHR01000002.1"/>
</dbReference>
<dbReference type="PANTHER" id="PTHR12121:SF36">
    <property type="entry name" value="ENDONUCLEASE_EXONUCLEASE_PHOSPHATASE DOMAIN-CONTAINING PROTEIN"/>
    <property type="match status" value="1"/>
</dbReference>
<dbReference type="Proteomes" id="UP000270219">
    <property type="component" value="Unassembled WGS sequence"/>
</dbReference>
<evidence type="ECO:0000259" key="1">
    <source>
        <dbReference type="Pfam" id="PF03372"/>
    </source>
</evidence>
<dbReference type="EMBL" id="RCHR01000002">
    <property type="protein sequence ID" value="RLL46982.1"/>
    <property type="molecule type" value="Genomic_DNA"/>
</dbReference>
<comment type="caution">
    <text evidence="2">The sequence shown here is derived from an EMBL/GenBank/DDBJ whole genome shotgun (WGS) entry which is preliminary data.</text>
</comment>
<evidence type="ECO:0000313" key="3">
    <source>
        <dbReference type="Proteomes" id="UP000270219"/>
    </source>
</evidence>
<evidence type="ECO:0000313" key="2">
    <source>
        <dbReference type="EMBL" id="RLL46982.1"/>
    </source>
</evidence>
<keyword evidence="2" id="KW-0269">Exonuclease</keyword>
<keyword evidence="2" id="KW-0255">Endonuclease</keyword>
<dbReference type="PANTHER" id="PTHR12121">
    <property type="entry name" value="CARBON CATABOLITE REPRESSOR PROTEIN 4"/>
    <property type="match status" value="1"/>
</dbReference>
<dbReference type="InterPro" id="IPR050410">
    <property type="entry name" value="CCR4/nocturin_mRNA_transcr"/>
</dbReference>
<name>A0A498DKH2_9BACI</name>
<dbReference type="GO" id="GO:0004519">
    <property type="term" value="F:endonuclease activity"/>
    <property type="evidence" value="ECO:0007669"/>
    <property type="project" value="UniProtKB-KW"/>
</dbReference>
<gene>
    <name evidence="2" type="ORF">D8M04_07250</name>
</gene>
<keyword evidence="3" id="KW-1185">Reference proteome</keyword>
<accession>A0A498DKH2</accession>
<protein>
    <submittedName>
        <fullName evidence="2">Endonuclease/exonuclease/phosphatase family protein</fullName>
    </submittedName>
</protein>
<dbReference type="InterPro" id="IPR005135">
    <property type="entry name" value="Endo/exonuclease/phosphatase"/>
</dbReference>
<dbReference type="CDD" id="cd09083">
    <property type="entry name" value="EEP-1"/>
    <property type="match status" value="1"/>
</dbReference>
<keyword evidence="2" id="KW-0540">Nuclease</keyword>
<reference evidence="2 3" key="1">
    <citation type="submission" date="2018-10" db="EMBL/GenBank/DDBJ databases">
        <title>Oceanobacillus sp. YLB-02 draft genome.</title>
        <authorList>
            <person name="Yu L."/>
        </authorList>
    </citation>
    <scope>NUCLEOTIDE SEQUENCE [LARGE SCALE GENOMIC DNA]</scope>
    <source>
        <strain evidence="2 3">YLB-02</strain>
    </source>
</reference>
<dbReference type="AlphaFoldDB" id="A0A498DKH2"/>
<dbReference type="GO" id="GO:0000175">
    <property type="term" value="F:3'-5'-RNA exonuclease activity"/>
    <property type="evidence" value="ECO:0007669"/>
    <property type="project" value="TreeGrafter"/>
</dbReference>
<dbReference type="InterPro" id="IPR036691">
    <property type="entry name" value="Endo/exonu/phosph_ase_sf"/>
</dbReference>
<organism evidence="2 3">
    <name type="scientific">Oceanobacillus piezotolerans</name>
    <dbReference type="NCBI Taxonomy" id="2448030"/>
    <lineage>
        <taxon>Bacteria</taxon>
        <taxon>Bacillati</taxon>
        <taxon>Bacillota</taxon>
        <taxon>Bacilli</taxon>
        <taxon>Bacillales</taxon>
        <taxon>Bacillaceae</taxon>
        <taxon>Oceanobacillus</taxon>
    </lineage>
</organism>